<dbReference type="EMBL" id="OBQI01000009">
    <property type="protein sequence ID" value="SOC53550.1"/>
    <property type="molecule type" value="Genomic_DNA"/>
</dbReference>
<dbReference type="RefSeq" id="WP_141437200.1">
    <property type="nucleotide sequence ID" value="NZ_OBQI01000009.1"/>
</dbReference>
<reference evidence="5" key="1">
    <citation type="submission" date="2017-08" db="EMBL/GenBank/DDBJ databases">
        <authorList>
            <person name="Varghese N."/>
            <person name="Submissions S."/>
        </authorList>
    </citation>
    <scope>NUCLEOTIDE SEQUENCE [LARGE SCALE GENOMIC DNA]</scope>
    <source>
        <strain evidence="5">DSM 4725</strain>
    </source>
</reference>
<sequence>MVVVALTAALTTGMLHGVPASAEPADATPPLSRGALEGASDDPVPVPSAEVPEVGGEVDFPELPDYPEEMAAHPVPEGQMAALAEAAASGQPVVIDSLTTESTIAHAQPDGTVEVKTAAGPVRTEVDGDWVDVDTTLEFTDDGVRPVAVTGDIRFSDGGSEAMAVLGDGEGTTLRLGWDGELPKPELAGNVATYRDVLPNVDLVLTANRLGFEQHVVVNERPSGATLNALTELEFPLDARGATVRATDKDALVVEDGGEVVGTGAAPLMWDARVDPTTDEPVAIRKVGLELTDPTVNGTDATMVLSPDRSFLNDPATVYPVVIDPTQSLGPIGTTFVQSNIINTPQGGSPELRTGYYPGQVARSYIKFDVEPVFNRVIQAATLYLWETHTYSCTPFRVDVHEAGDFDPNTLTWNGQPWIGPSLANNTVAKGNTGCPADWVDFNITPHMQKFSNLANNPPWIMAMAVLTHESDPRGWKKFGSGNAWAVPTIWFTYDGNCDQYGGQTICGAIRDKWWALGGPNSFLGWPVTSEGCGIRDNGCYSHFEGGSIYWSSASGAWSVKGAIRDKWAAMGWENSSLGFPVSDEGCGARDGGCYSHFQNGSIYWTGSTGAHSVTGPPRSLWAQMGWENSWLGYPTGDTVPVAGGMRQNFQGGNIVHDARSNTTVAGAGTLTHPTQYQRVTQARTQLKGVAKLRTGSGDYDAVRFQWRPYSLTISDGWADVDISTLRLSDESGVTSPDGWLPLVAENGDKASALYTWNATANIPVDGLMQLRSCFRLVGGGERCSSVTQITVDRAGLTGANSTDEVGPGTVSLLTGAYLVTGRDAEVTAPHGGLAATRTFTSNAAGLASGKPAPFGPGWRLSLAVDEAGADYESLIDRTETVLINRADGTQMPFVRRSAAEPNIYVADGETSTEGATLTWTGETSGASSYVLKDLDGDKVTFRRADGGNGHLNEGTFRVETIEAIRGKLGATEQPPAVTNVEYTAAGNPRWLLAPTDAGVVCQNPQVVTPQPAGCRALEFVYTGTGANERLQQIKLWATGAAAGADGLVTGNSPVQAQQVVLAAYSYDGADRLTAVTDPRTAGTVSYGYRTDGRLSTITPVGATARWTLGYDTRALPRLSSAVLDDVPDTGLAAQQTSVRYDVPRDGSNGLPLLTATEVKRWGQTSAPTDLTAVFDPATVPDATPSTAQWRGATLYALDVNGRTVNTANFGGTANQDTGANQAAAWRIATTEYDPLGKGNVVRSLTAGNRDRALAASDTAAQARLLDTVNVYTDDGMDLLRAYGPARPVVVAAGDRSASARTRTTTTYDVQADHPDIAGVLHLPMRTVTDAVEITTALPAGSTGTEAGLPALDGKARTTVLEYGTPNAWRFGVATATRVDPGGGAAEVVTRQVIDDQGRTSSSTLPAGGASTATAATTIKIFYAATNIDAQCAKAEWAGWLCKTLPGGAPSAGAVIPTSWIVGYDVYGNATRTVETGAGVSRTTDVSYDVAGRVRRSITTGVGPEVGVQRPVTEATYNNAGLTVQTRLLNADGTAFGSAADGTAPIVRTYDAYGRLRTYTDGNGLVSAYSYDAIGRLANVSNDHGTRTVAYDENGERGSLPTSIDVSGVGVFTATYGADGTLVREGMPGGFAATTIRDAGGDPVSVTYTKKATDGSTSEWLRSSALMTPYDQVDSYRTVAVTGTPRSTQFSYDNLGRLTTAVDRTLGASGAPTGAACTRSYGFDVNSNRISLAQAAATGAPAGTCPTTIPATDSYAYDTADRLQPNAARPTLRYDALGRTRTLASMDTVGAGGDVAIDYYVDDLVTSMTQAGKTSTFSLDAAARRTVRIDSDAATPSVSRNTTSFYTAEDDNPDVVKEPDNSFTRNVLSFGGLVATVTKSGTAGAAVTLQMTNLHGDVAATVPLTAVTANDLKTIEVTEYGVPRVAPAAGAAQMRYSWLGSYQRDASTLGGLTLMGVRLYAPGLGRFLSVDPVEGGGANAYAYPTDPVNGLDLDGKNWFKKKWKQAKAQVKKHYKSVSIKVARGLSVASTAVSICPLPQCRVLSAGLGAASAGAYLLAGQKGTALRQLGATATSFVAGGMKFMQVRKVNRHVAAPKRTQFTYQKVAGVRGLAVAVGSGRMWCGAFYPVYCG</sequence>
<keyword evidence="5" id="KW-1185">Reference proteome</keyword>
<dbReference type="Pfam" id="PF08310">
    <property type="entry name" value="LGFP"/>
    <property type="match status" value="2"/>
</dbReference>
<dbReference type="PANTHER" id="PTHR32305">
    <property type="match status" value="1"/>
</dbReference>
<dbReference type="Proteomes" id="UP000219435">
    <property type="component" value="Unassembled WGS sequence"/>
</dbReference>
<dbReference type="PANTHER" id="PTHR32305:SF15">
    <property type="entry name" value="PROTEIN RHSA-RELATED"/>
    <property type="match status" value="1"/>
</dbReference>
<evidence type="ECO:0000256" key="1">
    <source>
        <dbReference type="ARBA" id="ARBA00022737"/>
    </source>
</evidence>
<dbReference type="InterPro" id="IPR022385">
    <property type="entry name" value="Rhs_assc_core"/>
</dbReference>
<evidence type="ECO:0000313" key="4">
    <source>
        <dbReference type="EMBL" id="SOC53550.1"/>
    </source>
</evidence>
<accession>A0A285VHM2</accession>
<dbReference type="Pfam" id="PF25023">
    <property type="entry name" value="TEN_YD-shell"/>
    <property type="match status" value="1"/>
</dbReference>
<proteinExistence type="predicted"/>
<dbReference type="OrthoDB" id="5994822at2"/>
<feature type="region of interest" description="Disordered" evidence="2">
    <location>
        <begin position="18"/>
        <end position="54"/>
    </location>
</feature>
<dbReference type="Gene3D" id="2.180.10.10">
    <property type="entry name" value="RHS repeat-associated core"/>
    <property type="match status" value="1"/>
</dbReference>
<evidence type="ECO:0000313" key="5">
    <source>
        <dbReference type="Proteomes" id="UP000219435"/>
    </source>
</evidence>
<feature type="domain" description="Teneurin-like YD-shell" evidence="3">
    <location>
        <begin position="1514"/>
        <end position="1701"/>
    </location>
</feature>
<evidence type="ECO:0000256" key="2">
    <source>
        <dbReference type="SAM" id="MobiDB-lite"/>
    </source>
</evidence>
<dbReference type="NCBIfam" id="TIGR03696">
    <property type="entry name" value="Rhs_assc_core"/>
    <property type="match status" value="1"/>
</dbReference>
<feature type="compositionally biased region" description="Low complexity" evidence="2">
    <location>
        <begin position="41"/>
        <end position="54"/>
    </location>
</feature>
<gene>
    <name evidence="4" type="ORF">SAMN05660748_4493</name>
</gene>
<keyword evidence="1" id="KW-0677">Repeat</keyword>
<name>A0A285VHM2_9ACTN</name>
<protein>
    <submittedName>
        <fullName evidence="4">RHS repeat-associated core domain-containing protein</fullName>
    </submittedName>
</protein>
<dbReference type="InterPro" id="IPR056823">
    <property type="entry name" value="TEN-like_YD-shell"/>
</dbReference>
<dbReference type="InterPro" id="IPR050708">
    <property type="entry name" value="T6SS_VgrG/RHS"/>
</dbReference>
<dbReference type="NCBIfam" id="NF033679">
    <property type="entry name" value="DNRLRE_dom"/>
    <property type="match status" value="1"/>
</dbReference>
<evidence type="ECO:0000259" key="3">
    <source>
        <dbReference type="Pfam" id="PF25023"/>
    </source>
</evidence>
<dbReference type="InterPro" id="IPR013207">
    <property type="entry name" value="LGFP"/>
</dbReference>
<organism evidence="4 5">
    <name type="scientific">Blastococcus aggregatus</name>
    <dbReference type="NCBI Taxonomy" id="38502"/>
    <lineage>
        <taxon>Bacteria</taxon>
        <taxon>Bacillati</taxon>
        <taxon>Actinomycetota</taxon>
        <taxon>Actinomycetes</taxon>
        <taxon>Geodermatophilales</taxon>
        <taxon>Geodermatophilaceae</taxon>
        <taxon>Blastococcus</taxon>
    </lineage>
</organism>